<keyword evidence="1" id="KW-1133">Transmembrane helix</keyword>
<feature type="transmembrane region" description="Helical" evidence="1">
    <location>
        <begin position="35"/>
        <end position="57"/>
    </location>
</feature>
<comment type="caution">
    <text evidence="2">The sequence shown here is derived from an EMBL/GenBank/DDBJ whole genome shotgun (WGS) entry which is preliminary data.</text>
</comment>
<sequence>MEYNARTQRVVLGFFLVITVASALRYFIGDIVFDLIFYLQISLALFILLSIFIRFIFVIDENYLTFQTLFFSIPFQKVLFPNQINQIKFKRIGWSTKCAIIQIKKGFNVRIVNFTPSNLFVDLIDFANEEGISISKTKDYLI</sequence>
<dbReference type="Proteomes" id="UP000789845">
    <property type="component" value="Unassembled WGS sequence"/>
</dbReference>
<dbReference type="EMBL" id="CAKJTG010000006">
    <property type="protein sequence ID" value="CAG9607694.1"/>
    <property type="molecule type" value="Genomic_DNA"/>
</dbReference>
<evidence type="ECO:0008006" key="4">
    <source>
        <dbReference type="Google" id="ProtNLM"/>
    </source>
</evidence>
<keyword evidence="3" id="KW-1185">Reference proteome</keyword>
<gene>
    <name evidence="2" type="ORF">NEOCIP111885_01386</name>
</gene>
<keyword evidence="1" id="KW-0472">Membrane</keyword>
<evidence type="ECO:0000313" key="2">
    <source>
        <dbReference type="EMBL" id="CAG9607694.1"/>
    </source>
</evidence>
<name>A0A9C7G8D1_9BACI</name>
<evidence type="ECO:0000256" key="1">
    <source>
        <dbReference type="SAM" id="Phobius"/>
    </source>
</evidence>
<evidence type="ECO:0000313" key="3">
    <source>
        <dbReference type="Proteomes" id="UP000789845"/>
    </source>
</evidence>
<accession>A0A9C7G8D1</accession>
<dbReference type="RefSeq" id="WP_230495953.1">
    <property type="nucleotide sequence ID" value="NZ_CAKJTG010000006.1"/>
</dbReference>
<proteinExistence type="predicted"/>
<feature type="transmembrane region" description="Helical" evidence="1">
    <location>
        <begin position="12"/>
        <end position="29"/>
    </location>
</feature>
<organism evidence="2 3">
    <name type="scientific">Pseudoneobacillus rhizosphaerae</name>
    <dbReference type="NCBI Taxonomy" id="2880968"/>
    <lineage>
        <taxon>Bacteria</taxon>
        <taxon>Bacillati</taxon>
        <taxon>Bacillota</taxon>
        <taxon>Bacilli</taxon>
        <taxon>Bacillales</taxon>
        <taxon>Bacillaceae</taxon>
        <taxon>Pseudoneobacillus</taxon>
    </lineage>
</organism>
<protein>
    <recommendedName>
        <fullName evidence="4">PH domain-containing protein</fullName>
    </recommendedName>
</protein>
<reference evidence="2" key="1">
    <citation type="submission" date="2021-10" db="EMBL/GenBank/DDBJ databases">
        <authorList>
            <person name="Criscuolo A."/>
        </authorList>
    </citation>
    <scope>NUCLEOTIDE SEQUENCE</scope>
    <source>
        <strain evidence="2">CIP111885</strain>
    </source>
</reference>
<dbReference type="AlphaFoldDB" id="A0A9C7G8D1"/>
<keyword evidence="1" id="KW-0812">Transmembrane</keyword>